<dbReference type="AlphaFoldDB" id="A0A132NXQ0"/>
<feature type="transmembrane region" description="Helical" evidence="1">
    <location>
        <begin position="12"/>
        <end position="35"/>
    </location>
</feature>
<evidence type="ECO:0000313" key="2">
    <source>
        <dbReference type="EMBL" id="KWX14482.1"/>
    </source>
</evidence>
<name>A0A132NXQ0_GIAIN</name>
<keyword evidence="1" id="KW-1133">Transmembrane helix</keyword>
<accession>A0A132NXQ0</accession>
<sequence length="119" mass="13710">MLFRGVLRISYGVHLALHVLLLSLLVAQLLLVFHFGYIEVPVFRIIEPHPRVQATLVSYGVTGSLVVVIFVIGRLIHEARSILAPMCRVLYLLLYIVIVPFLLLRHLHVFQKRFARHLH</sequence>
<evidence type="ECO:0000313" key="3">
    <source>
        <dbReference type="Proteomes" id="UP000070089"/>
    </source>
</evidence>
<organism evidence="2 3">
    <name type="scientific">Giardia duodenalis assemblage B</name>
    <dbReference type="NCBI Taxonomy" id="1394984"/>
    <lineage>
        <taxon>Eukaryota</taxon>
        <taxon>Metamonada</taxon>
        <taxon>Diplomonadida</taxon>
        <taxon>Hexamitidae</taxon>
        <taxon>Giardiinae</taxon>
        <taxon>Giardia</taxon>
    </lineage>
</organism>
<dbReference type="Proteomes" id="UP000070089">
    <property type="component" value="Unassembled WGS sequence"/>
</dbReference>
<comment type="caution">
    <text evidence="2">The sequence shown here is derived from an EMBL/GenBank/DDBJ whole genome shotgun (WGS) entry which is preliminary data.</text>
</comment>
<keyword evidence="1" id="KW-0472">Membrane</keyword>
<reference evidence="2 3" key="1">
    <citation type="journal article" date="2015" name="Mol. Biochem. Parasitol.">
        <title>Identification of polymorphic genes for use in assemblage B genotyping assays through comparative genomics of multiple assemblage B Giardia duodenalis isolates.</title>
        <authorList>
            <person name="Wielinga C."/>
            <person name="Thompson R.C."/>
            <person name="Monis P."/>
            <person name="Ryan U."/>
        </authorList>
    </citation>
    <scope>NUCLEOTIDE SEQUENCE [LARGE SCALE GENOMIC DNA]</scope>
    <source>
        <strain evidence="2 3">BAH15c1</strain>
    </source>
</reference>
<keyword evidence="1" id="KW-0812">Transmembrane</keyword>
<feature type="transmembrane region" description="Helical" evidence="1">
    <location>
        <begin position="82"/>
        <end position="104"/>
    </location>
</feature>
<protein>
    <submittedName>
        <fullName evidence="2">Uncharacterized protein</fullName>
    </submittedName>
</protein>
<feature type="transmembrane region" description="Helical" evidence="1">
    <location>
        <begin position="56"/>
        <end position="76"/>
    </location>
</feature>
<dbReference type="VEuPathDB" id="GiardiaDB:QR46_1527"/>
<evidence type="ECO:0000256" key="1">
    <source>
        <dbReference type="SAM" id="Phobius"/>
    </source>
</evidence>
<gene>
    <name evidence="2" type="ORF">QR46_1527</name>
</gene>
<proteinExistence type="predicted"/>
<dbReference type="EMBL" id="JXTI01000031">
    <property type="protein sequence ID" value="KWX14482.1"/>
    <property type="molecule type" value="Genomic_DNA"/>
</dbReference>